<reference evidence="1" key="1">
    <citation type="submission" date="2018-07" db="EMBL/GenBank/DDBJ databases">
        <authorList>
            <consortium name="GenomeTrakr network: Whole genome sequencing for foodborne pathogen traceback"/>
        </authorList>
    </citation>
    <scope>NUCLEOTIDE SEQUENCE</scope>
    <source>
        <strain evidence="1">FDA00001986</strain>
    </source>
</reference>
<name>A0A627X5Y9_SALDZ</name>
<sequence>MSDTVRTTESGHKHRYQNLKKLLTKQVINIGFISTDDWGSYEHEVPPEIHLSARHTHITLSDII</sequence>
<dbReference type="EMBL" id="AALSXK010000009">
    <property type="protein sequence ID" value="EDD0502117.1"/>
    <property type="molecule type" value="Genomic_DNA"/>
</dbReference>
<protein>
    <recommendedName>
        <fullName evidence="2">Transposase</fullName>
    </recommendedName>
</protein>
<gene>
    <name evidence="1" type="ORF">AH359_12425</name>
</gene>
<proteinExistence type="predicted"/>
<comment type="caution">
    <text evidence="1">The sequence shown here is derived from an EMBL/GenBank/DDBJ whole genome shotgun (WGS) entry which is preliminary data.</text>
</comment>
<evidence type="ECO:0008006" key="2">
    <source>
        <dbReference type="Google" id="ProtNLM"/>
    </source>
</evidence>
<dbReference type="AlphaFoldDB" id="A0A627X5Y9"/>
<organism evidence="1">
    <name type="scientific">Salmonella diarizonae</name>
    <dbReference type="NCBI Taxonomy" id="59204"/>
    <lineage>
        <taxon>Bacteria</taxon>
        <taxon>Pseudomonadati</taxon>
        <taxon>Pseudomonadota</taxon>
        <taxon>Gammaproteobacteria</taxon>
        <taxon>Enterobacterales</taxon>
        <taxon>Enterobacteriaceae</taxon>
        <taxon>Salmonella</taxon>
    </lineage>
</organism>
<accession>A0A627X5Y9</accession>
<evidence type="ECO:0000313" key="1">
    <source>
        <dbReference type="EMBL" id="EDD0502117.1"/>
    </source>
</evidence>